<dbReference type="AlphaFoldDB" id="A0A3D9UFC0"/>
<gene>
    <name evidence="1" type="ORF">BDD26_3060</name>
</gene>
<reference evidence="1 2" key="1">
    <citation type="submission" date="2018-08" db="EMBL/GenBank/DDBJ databases">
        <title>Genomic Encyclopedia of Archaeal and Bacterial Type Strains, Phase II (KMG-II): from individual species to whole genera.</title>
        <authorList>
            <person name="Goeker M."/>
        </authorList>
    </citation>
    <scope>NUCLEOTIDE SEQUENCE [LARGE SCALE GENOMIC DNA]</scope>
    <source>
        <strain evidence="1 2">DSM 17905</strain>
    </source>
</reference>
<comment type="caution">
    <text evidence="1">The sequence shown here is derived from an EMBL/GenBank/DDBJ whole genome shotgun (WGS) entry which is preliminary data.</text>
</comment>
<proteinExistence type="predicted"/>
<dbReference type="Proteomes" id="UP000256294">
    <property type="component" value="Unassembled WGS sequence"/>
</dbReference>
<name>A0A3D9UFC0_9GAMM</name>
<keyword evidence="2" id="KW-1185">Reference proteome</keyword>
<accession>A0A3D9UFC0</accession>
<dbReference type="EMBL" id="QTUB01000001">
    <property type="protein sequence ID" value="REF28188.1"/>
    <property type="molecule type" value="Genomic_DNA"/>
</dbReference>
<sequence>MFLMPIDTTVIKKLNKVTWDYIEGREVIFPVQLIS</sequence>
<evidence type="ECO:0000313" key="1">
    <source>
        <dbReference type="EMBL" id="REF28188.1"/>
    </source>
</evidence>
<organism evidence="1 2">
    <name type="scientific">Xenorhabdus cabanillasii</name>
    <dbReference type="NCBI Taxonomy" id="351673"/>
    <lineage>
        <taxon>Bacteria</taxon>
        <taxon>Pseudomonadati</taxon>
        <taxon>Pseudomonadota</taxon>
        <taxon>Gammaproteobacteria</taxon>
        <taxon>Enterobacterales</taxon>
        <taxon>Morganellaceae</taxon>
        <taxon>Xenorhabdus</taxon>
    </lineage>
</organism>
<protein>
    <submittedName>
        <fullName evidence="1">Uncharacterized protein</fullName>
    </submittedName>
</protein>
<evidence type="ECO:0000313" key="2">
    <source>
        <dbReference type="Proteomes" id="UP000256294"/>
    </source>
</evidence>